<gene>
    <name evidence="1" type="ORF">ACFS6H_12125</name>
</gene>
<name>A0ABW6A550_9BACT</name>
<dbReference type="Gene3D" id="3.40.1590.10">
    <property type="entry name" value="NMB0488-like"/>
    <property type="match status" value="1"/>
</dbReference>
<evidence type="ECO:0000313" key="1">
    <source>
        <dbReference type="EMBL" id="MFD2920464.1"/>
    </source>
</evidence>
<sequence>MTKIERAAVYKFKKKNKFLIHGVSSLKTGGGIASEPFIWLDDSAPFSRIVEDLMFALSKTQTGLPMPGSWSEFTKEFLKKIGLKRQRDLSKDSLRVSVLNINGLLNFIPMKNLGNGGFENVSGDKIIISEKETVEQIFFSLEQAFAQSE</sequence>
<comment type="caution">
    <text evidence="1">The sequence shown here is derived from an EMBL/GenBank/DDBJ whole genome shotgun (WGS) entry which is preliminary data.</text>
</comment>
<dbReference type="InterPro" id="IPR037891">
    <property type="entry name" value="Cdil-like_sf"/>
</dbReference>
<dbReference type="EMBL" id="JBHUOZ010000003">
    <property type="protein sequence ID" value="MFD2920464.1"/>
    <property type="molecule type" value="Genomic_DNA"/>
</dbReference>
<evidence type="ECO:0000313" key="2">
    <source>
        <dbReference type="Proteomes" id="UP001597511"/>
    </source>
</evidence>
<dbReference type="Proteomes" id="UP001597511">
    <property type="component" value="Unassembled WGS sequence"/>
</dbReference>
<proteinExistence type="predicted"/>
<protein>
    <submittedName>
        <fullName evidence="1">Uncharacterized protein</fullName>
    </submittedName>
</protein>
<reference evidence="2" key="1">
    <citation type="journal article" date="2019" name="Int. J. Syst. Evol. Microbiol.">
        <title>The Global Catalogue of Microorganisms (GCM) 10K type strain sequencing project: providing services to taxonomists for standard genome sequencing and annotation.</title>
        <authorList>
            <consortium name="The Broad Institute Genomics Platform"/>
            <consortium name="The Broad Institute Genome Sequencing Center for Infectious Disease"/>
            <person name="Wu L."/>
            <person name="Ma J."/>
        </authorList>
    </citation>
    <scope>NUCLEOTIDE SEQUENCE [LARGE SCALE GENOMIC DNA]</scope>
    <source>
        <strain evidence="2">KCTC 23299</strain>
    </source>
</reference>
<dbReference type="SUPFAM" id="SSF160207">
    <property type="entry name" value="NMB0488-like"/>
    <property type="match status" value="1"/>
</dbReference>
<accession>A0ABW6A550</accession>
<keyword evidence="2" id="KW-1185">Reference proteome</keyword>
<dbReference type="RefSeq" id="WP_386098862.1">
    <property type="nucleotide sequence ID" value="NZ_JBHUOZ010000003.1"/>
</dbReference>
<organism evidence="1 2">
    <name type="scientific">Terrimonas rubra</name>
    <dbReference type="NCBI Taxonomy" id="1035890"/>
    <lineage>
        <taxon>Bacteria</taxon>
        <taxon>Pseudomonadati</taxon>
        <taxon>Bacteroidota</taxon>
        <taxon>Chitinophagia</taxon>
        <taxon>Chitinophagales</taxon>
        <taxon>Chitinophagaceae</taxon>
        <taxon>Terrimonas</taxon>
    </lineage>
</organism>